<dbReference type="GO" id="GO:0032300">
    <property type="term" value="C:mismatch repair complex"/>
    <property type="evidence" value="ECO:0007669"/>
    <property type="project" value="InterPro"/>
</dbReference>
<dbReference type="Gene3D" id="3.30.1540.20">
    <property type="entry name" value="MutL, C-terminal domain, dimerisation subdomain"/>
    <property type="match status" value="1"/>
</dbReference>
<dbReference type="GO" id="GO:0016887">
    <property type="term" value="F:ATP hydrolysis activity"/>
    <property type="evidence" value="ECO:0007669"/>
    <property type="project" value="InterPro"/>
</dbReference>
<proteinExistence type="inferred from homology"/>
<dbReference type="PANTHER" id="PTHR10073">
    <property type="entry name" value="DNA MISMATCH REPAIR PROTEIN MLH, PMS, MUTL"/>
    <property type="match status" value="1"/>
</dbReference>
<dbReference type="GO" id="GO:0005524">
    <property type="term" value="F:ATP binding"/>
    <property type="evidence" value="ECO:0007669"/>
    <property type="project" value="InterPro"/>
</dbReference>
<dbReference type="SUPFAM" id="SSF118116">
    <property type="entry name" value="DNA mismatch repair protein MutL"/>
    <property type="match status" value="1"/>
</dbReference>
<evidence type="ECO:0000313" key="4">
    <source>
        <dbReference type="EMBL" id="EMR80790.1"/>
    </source>
</evidence>
<feature type="compositionally biased region" description="Polar residues" evidence="2">
    <location>
        <begin position="438"/>
        <end position="455"/>
    </location>
</feature>
<dbReference type="InterPro" id="IPR036890">
    <property type="entry name" value="HATPase_C_sf"/>
</dbReference>
<dbReference type="EMBL" id="KB708103">
    <property type="protein sequence ID" value="EMR80790.1"/>
    <property type="molecule type" value="Genomic_DNA"/>
</dbReference>
<gene>
    <name evidence="4" type="ORF">BcDW1_10623</name>
</gene>
<dbReference type="GO" id="GO:0006298">
    <property type="term" value="P:mismatch repair"/>
    <property type="evidence" value="ECO:0007669"/>
    <property type="project" value="InterPro"/>
</dbReference>
<organism evidence="4 5">
    <name type="scientific">Botryotinia fuckeliana (strain BcDW1)</name>
    <name type="common">Noble rot fungus</name>
    <name type="synonym">Botrytis cinerea</name>
    <dbReference type="NCBI Taxonomy" id="1290391"/>
    <lineage>
        <taxon>Eukaryota</taxon>
        <taxon>Fungi</taxon>
        <taxon>Dikarya</taxon>
        <taxon>Ascomycota</taxon>
        <taxon>Pezizomycotina</taxon>
        <taxon>Leotiomycetes</taxon>
        <taxon>Helotiales</taxon>
        <taxon>Sclerotiniaceae</taxon>
        <taxon>Botrytis</taxon>
    </lineage>
</organism>
<dbReference type="GO" id="GO:0140664">
    <property type="term" value="F:ATP-dependent DNA damage sensor activity"/>
    <property type="evidence" value="ECO:0007669"/>
    <property type="project" value="InterPro"/>
</dbReference>
<evidence type="ECO:0000256" key="2">
    <source>
        <dbReference type="SAM" id="MobiDB-lite"/>
    </source>
</evidence>
<evidence type="ECO:0000313" key="5">
    <source>
        <dbReference type="Proteomes" id="UP000012045"/>
    </source>
</evidence>
<evidence type="ECO:0000256" key="1">
    <source>
        <dbReference type="ARBA" id="ARBA00006082"/>
    </source>
</evidence>
<dbReference type="STRING" id="1290391.M7THG0"/>
<accession>M7THG0</accession>
<dbReference type="SMART" id="SM00853">
    <property type="entry name" value="MutL_C"/>
    <property type="match status" value="1"/>
</dbReference>
<dbReference type="Pfam" id="PF13589">
    <property type="entry name" value="HATPase_c_3"/>
    <property type="match status" value="1"/>
</dbReference>
<evidence type="ECO:0000259" key="3">
    <source>
        <dbReference type="SMART" id="SM00853"/>
    </source>
</evidence>
<feature type="region of interest" description="Disordered" evidence="2">
    <location>
        <begin position="413"/>
        <end position="461"/>
    </location>
</feature>
<dbReference type="AlphaFoldDB" id="M7THG0"/>
<dbReference type="Proteomes" id="UP000012045">
    <property type="component" value="Unassembled WGS sequence"/>
</dbReference>
<feature type="compositionally biased region" description="Polar residues" evidence="2">
    <location>
        <begin position="418"/>
        <end position="427"/>
    </location>
</feature>
<dbReference type="InterPro" id="IPR037198">
    <property type="entry name" value="MutL_C_sf"/>
</dbReference>
<dbReference type="HOGENOM" id="CLU_005415_0_0_1"/>
<dbReference type="PANTHER" id="PTHR10073:SF47">
    <property type="entry name" value="DNA MISMATCH REPAIR PROTEIN MLH3"/>
    <property type="match status" value="1"/>
</dbReference>
<dbReference type="SUPFAM" id="SSF55874">
    <property type="entry name" value="ATPase domain of HSP90 chaperone/DNA topoisomerase II/histidine kinase"/>
    <property type="match status" value="1"/>
</dbReference>
<dbReference type="InterPro" id="IPR014790">
    <property type="entry name" value="MutL_C"/>
</dbReference>
<comment type="similarity">
    <text evidence="1">Belongs to the DNA mismatch repair MutL/HexB family.</text>
</comment>
<reference evidence="5" key="1">
    <citation type="journal article" date="2013" name="Genome Announc.">
        <title>Draft genome sequence of Botrytis cinerea BcDW1, inoculum for noble rot of grape berries.</title>
        <authorList>
            <person name="Blanco-Ulate B."/>
            <person name="Allen G."/>
            <person name="Powell A.L."/>
            <person name="Cantu D."/>
        </authorList>
    </citation>
    <scope>NUCLEOTIDE SEQUENCE [LARGE SCALE GENOMIC DNA]</scope>
    <source>
        <strain evidence="5">BcDW1</strain>
    </source>
</reference>
<name>M7THG0_BOTF1</name>
<sequence length="1234" mass="139228">MSIQPLPSDVIAQIKSSSTITSLNGVIFELVKNCLDACCSKIDIDVDYSRGNCTVEDNGLGILPSEFGEIGGLGKLYHSSKLNASNPTYGGHGTFIASLSALSLLSITSHHHLHHSHNSINMHRSEIVSRQTPAPDQHHLASSEHGTRVTVRNLFGSMPVRVKQRAIGSENRQLVAQVRDGLRKDIVSLLLAWPKDVSVSIMETGTEQKFTIRRSLTNSEWRPVGSVDLFNTCSILSKASYIAIDEKSSWIPVSGSTSSLIVNGAISLIPNATKHVQFLAFGIDPLISQDNCSFLYEEINRWFLKSSFGNQEEVNECDETELKRRSKDRRYKDNGYTHKELKGGRKSVDRWPMFYINVHQVDSSNHARFKFDDVLDEKRNTLDNILEFLQAIIVEFLAKNHFRPKLARGNRSKKLDLATSSTNSKLQDQIGPTKANRPCQNMIDSSATPESSSIFDENHSQKRARIDTLGTKVKLPSFRQSRFAFDSPFGSWSKIKTGIEHPHTKFTYMPESSSTPAQVSSKPQARAATPLISKSGQLIRCPFEESQAPISRATPFVNEVQESDASGDELVVWVNPANKVKSLVNRRTGLVVPEKKGDRKNETQLVSNSSSRLNVAKRSRISDKQPIPWIDDILNKWENPIFAPVEPSIPQVSVDGLNLETQEIIHGRHQYCSQVEIERAFKETSSGLHGRISKDALRDAEIISQVDKKFILAKLQRRSVDGKYSNTLLAIIDQHAADERVRIEALLFDFLTYPTVSVAPASVSVVTTPLEKPLSFDISTKDSQLFRKYKKHFFYWGIIYSVSPTGTSITVQQLPPLITARLAANPSLLLHILRTELYSYHEHPTSHPAITPASTWIERIAHIPKGILELLNSRACRTAIMFNDELGADECRELVKRLANCKFPFISSETSRPSRYNNDNNKPRYKYNHIYDCDYKTNATSNTTKWKIRSTLSFLKTAMFEPKPSTVDKQPLSNYLHMRFASPAQFRRNSSFLHFLSFPHFEMKKSICYNMMKSLALRLNIGNDGKFLLMDVPAISVHVPLNGKSSPLDLAGSPLPLEITDTIIRLRKDMIHCLIKFTANFMEELLNSNMRSPCKELCPLAMYGLMTKRLRERNLWPLPGTKNYSLTPFQLYKSINRVLQWSFVAHRPMAKLHTGSCFFTDDSKEEVLLKSRHTIRKCDVQWNEGETGGNWFQDFMHCAAEEIGNSDCPKDPILGGAQNKFMMEMLELCSIKLS</sequence>
<dbReference type="InterPro" id="IPR042120">
    <property type="entry name" value="MutL_C_dimsub"/>
</dbReference>
<dbReference type="OrthoDB" id="429932at2759"/>
<feature type="domain" description="MutL C-terminal dimerisation" evidence="3">
    <location>
        <begin position="702"/>
        <end position="886"/>
    </location>
</feature>
<dbReference type="InterPro" id="IPR038973">
    <property type="entry name" value="MutL/Mlh/Pms-like"/>
</dbReference>
<protein>
    <submittedName>
        <fullName evidence="4">Putative dna mismatch repair protein</fullName>
    </submittedName>
</protein>
<dbReference type="Gene3D" id="3.30.565.10">
    <property type="entry name" value="Histidine kinase-like ATPase, C-terminal domain"/>
    <property type="match status" value="1"/>
</dbReference>